<keyword evidence="4" id="KW-1185">Reference proteome</keyword>
<evidence type="ECO:0000256" key="1">
    <source>
        <dbReference type="SAM" id="Coils"/>
    </source>
</evidence>
<evidence type="ECO:0000256" key="2">
    <source>
        <dbReference type="SAM" id="MobiDB-lite"/>
    </source>
</evidence>
<feature type="coiled-coil region" evidence="1">
    <location>
        <begin position="47"/>
        <end position="106"/>
    </location>
</feature>
<organism evidence="3 4">
    <name type="scientific">Colletotrichum cuscutae</name>
    <dbReference type="NCBI Taxonomy" id="1209917"/>
    <lineage>
        <taxon>Eukaryota</taxon>
        <taxon>Fungi</taxon>
        <taxon>Dikarya</taxon>
        <taxon>Ascomycota</taxon>
        <taxon>Pezizomycotina</taxon>
        <taxon>Sordariomycetes</taxon>
        <taxon>Hypocreomycetidae</taxon>
        <taxon>Glomerellales</taxon>
        <taxon>Glomerellaceae</taxon>
        <taxon>Colletotrichum</taxon>
        <taxon>Colletotrichum acutatum species complex</taxon>
    </lineage>
</organism>
<accession>A0AAI9V551</accession>
<protein>
    <submittedName>
        <fullName evidence="3">Uncharacterized protein</fullName>
    </submittedName>
</protein>
<dbReference type="EMBL" id="MPDP01000212">
    <property type="protein sequence ID" value="KAK1471029.1"/>
    <property type="molecule type" value="Genomic_DNA"/>
</dbReference>
<proteinExistence type="predicted"/>
<evidence type="ECO:0000313" key="4">
    <source>
        <dbReference type="Proteomes" id="UP001239213"/>
    </source>
</evidence>
<gene>
    <name evidence="3" type="ORF">CCUS01_06143</name>
</gene>
<reference evidence="3" key="1">
    <citation type="submission" date="2016-11" db="EMBL/GenBank/DDBJ databases">
        <title>The genome sequence of Colletotrichum cuscutae.</title>
        <authorList>
            <person name="Baroncelli R."/>
        </authorList>
    </citation>
    <scope>NUCLEOTIDE SEQUENCE</scope>
    <source>
        <strain evidence="3">IMI 304802</strain>
    </source>
</reference>
<dbReference type="AlphaFoldDB" id="A0AAI9V551"/>
<feature type="region of interest" description="Disordered" evidence="2">
    <location>
        <begin position="22"/>
        <end position="47"/>
    </location>
</feature>
<comment type="caution">
    <text evidence="3">The sequence shown here is derived from an EMBL/GenBank/DDBJ whole genome shotgun (WGS) entry which is preliminary data.</text>
</comment>
<sequence length="237" mass="26978">MIEKTEQSPCSEDGHQIIVVPSEPSPAYSMSSTPWRDPEPGEAPWKSQSWAGDIRDLEHQLKELQAEYEGYVARAQKYVLMQMEEMERLAKEIRHLHQELDTAKKVNDIEKMQRQNALTLIDAAKRELGVPTSKYNSKTSFMRVLATLGFSRHMFFQHLNFSCWAPGGNSISIDALTQATRIGFEYYLGKAGQSPDEPIHNLVTACFDSGMYYPVPLIKNDRIAERLQSMLSEAYAE</sequence>
<keyword evidence="1" id="KW-0175">Coiled coil</keyword>
<name>A0AAI9V551_9PEZI</name>
<evidence type="ECO:0000313" key="3">
    <source>
        <dbReference type="EMBL" id="KAK1471029.1"/>
    </source>
</evidence>
<dbReference type="Proteomes" id="UP001239213">
    <property type="component" value="Unassembled WGS sequence"/>
</dbReference>